<feature type="region of interest" description="Disordered" evidence="1">
    <location>
        <begin position="263"/>
        <end position="287"/>
    </location>
</feature>
<dbReference type="EMBL" id="GG662621">
    <property type="protein sequence ID" value="EAS00214.2"/>
    <property type="molecule type" value="Genomic_DNA"/>
</dbReference>
<dbReference type="KEGG" id="tet:TTHERM_00215890"/>
<dbReference type="RefSeq" id="XP_001020459.2">
    <property type="nucleotide sequence ID" value="XM_001020459.2"/>
</dbReference>
<keyword evidence="3" id="KW-1185">Reference proteome</keyword>
<reference evidence="3" key="1">
    <citation type="journal article" date="2006" name="PLoS Biol.">
        <title>Macronuclear genome sequence of the ciliate Tetrahymena thermophila, a model eukaryote.</title>
        <authorList>
            <person name="Eisen J.A."/>
            <person name="Coyne R.S."/>
            <person name="Wu M."/>
            <person name="Wu D."/>
            <person name="Thiagarajan M."/>
            <person name="Wortman J.R."/>
            <person name="Badger J.H."/>
            <person name="Ren Q."/>
            <person name="Amedeo P."/>
            <person name="Jones K.M."/>
            <person name="Tallon L.J."/>
            <person name="Delcher A.L."/>
            <person name="Salzberg S.L."/>
            <person name="Silva J.C."/>
            <person name="Haas B.J."/>
            <person name="Majoros W.H."/>
            <person name="Farzad M."/>
            <person name="Carlton J.M."/>
            <person name="Smith R.K. Jr."/>
            <person name="Garg J."/>
            <person name="Pearlman R.E."/>
            <person name="Karrer K.M."/>
            <person name="Sun L."/>
            <person name="Manning G."/>
            <person name="Elde N.C."/>
            <person name="Turkewitz A.P."/>
            <person name="Asai D.J."/>
            <person name="Wilkes D.E."/>
            <person name="Wang Y."/>
            <person name="Cai H."/>
            <person name="Collins K."/>
            <person name="Stewart B.A."/>
            <person name="Lee S.R."/>
            <person name="Wilamowska K."/>
            <person name="Weinberg Z."/>
            <person name="Ruzzo W.L."/>
            <person name="Wloga D."/>
            <person name="Gaertig J."/>
            <person name="Frankel J."/>
            <person name="Tsao C.-C."/>
            <person name="Gorovsky M.A."/>
            <person name="Keeling P.J."/>
            <person name="Waller R.F."/>
            <person name="Patron N.J."/>
            <person name="Cherry J.M."/>
            <person name="Stover N.A."/>
            <person name="Krieger C.J."/>
            <person name="del Toro C."/>
            <person name="Ryder H.F."/>
            <person name="Williamson S.C."/>
            <person name="Barbeau R.A."/>
            <person name="Hamilton E.P."/>
            <person name="Orias E."/>
        </authorList>
    </citation>
    <scope>NUCLEOTIDE SEQUENCE [LARGE SCALE GENOMIC DNA]</scope>
    <source>
        <strain evidence="3">SB210</strain>
    </source>
</reference>
<feature type="region of interest" description="Disordered" evidence="1">
    <location>
        <begin position="154"/>
        <end position="231"/>
    </location>
</feature>
<gene>
    <name evidence="2" type="ORF">TTHERM_00215890</name>
</gene>
<evidence type="ECO:0000313" key="3">
    <source>
        <dbReference type="Proteomes" id="UP000009168"/>
    </source>
</evidence>
<dbReference type="AlphaFoldDB" id="I7MKS3"/>
<dbReference type="InParanoid" id="I7MKS3"/>
<evidence type="ECO:0000313" key="2">
    <source>
        <dbReference type="EMBL" id="EAS00214.2"/>
    </source>
</evidence>
<feature type="compositionally biased region" description="Polar residues" evidence="1">
    <location>
        <begin position="171"/>
        <end position="206"/>
    </location>
</feature>
<protein>
    <submittedName>
        <fullName evidence="2">Uncharacterized protein</fullName>
    </submittedName>
</protein>
<dbReference type="Proteomes" id="UP000009168">
    <property type="component" value="Unassembled WGS sequence"/>
</dbReference>
<organism evidence="2 3">
    <name type="scientific">Tetrahymena thermophila (strain SB210)</name>
    <dbReference type="NCBI Taxonomy" id="312017"/>
    <lineage>
        <taxon>Eukaryota</taxon>
        <taxon>Sar</taxon>
        <taxon>Alveolata</taxon>
        <taxon>Ciliophora</taxon>
        <taxon>Intramacronucleata</taxon>
        <taxon>Oligohymenophorea</taxon>
        <taxon>Hymenostomatida</taxon>
        <taxon>Tetrahymenina</taxon>
        <taxon>Tetrahymenidae</taxon>
        <taxon>Tetrahymena</taxon>
    </lineage>
</organism>
<name>I7MKS3_TETTS</name>
<accession>I7MKS3</accession>
<feature type="compositionally biased region" description="Low complexity" evidence="1">
    <location>
        <begin position="1"/>
        <end position="17"/>
    </location>
</feature>
<feature type="region of interest" description="Disordered" evidence="1">
    <location>
        <begin position="1"/>
        <end position="41"/>
    </location>
</feature>
<proteinExistence type="predicted"/>
<evidence type="ECO:0000256" key="1">
    <source>
        <dbReference type="SAM" id="MobiDB-lite"/>
    </source>
</evidence>
<feature type="compositionally biased region" description="Basic and acidic residues" evidence="1">
    <location>
        <begin position="161"/>
        <end position="170"/>
    </location>
</feature>
<sequence>MSQQQSSEQFSSPQSGSTIESKQKHKTKIRSISTNKQYNKADQQPLKLDKIDFKKRENSFVLDCQKFSAKETLTYDPLLDDNLRLFFYNPRNKQSLIKNGLIKRDGSPVDSKMYRQFLNQTTINRTNSIETFYEREVIKKHKDQKLPPIIKIEQISPRQNSNDKEKEENLSTKQLTQRKVQKPTQIQLDKQENSFSNNFLTPQTKYNAGRKSPFAKSQSRRRIQKISSVEKERTDKKEKIIHTYGYTLQELKEDRQNTKELKKNQVNSYYEKNRNSESPNKDKPVKKEDFDIFIQTFRQKYSNKKLTDQQ</sequence>
<dbReference type="GeneID" id="7839401"/>
<feature type="compositionally biased region" description="Polar residues" evidence="1">
    <location>
        <begin position="30"/>
        <end position="41"/>
    </location>
</feature>
<feature type="compositionally biased region" description="Basic and acidic residues" evidence="1">
    <location>
        <begin position="271"/>
        <end position="287"/>
    </location>
</feature>